<feature type="domain" description="RWD" evidence="1">
    <location>
        <begin position="9"/>
        <end position="115"/>
    </location>
</feature>
<dbReference type="Proteomes" id="UP001154282">
    <property type="component" value="Unassembled WGS sequence"/>
</dbReference>
<dbReference type="Pfam" id="PF05773">
    <property type="entry name" value="RWD"/>
    <property type="match status" value="1"/>
</dbReference>
<evidence type="ECO:0000313" key="3">
    <source>
        <dbReference type="Proteomes" id="UP001154282"/>
    </source>
</evidence>
<dbReference type="Gene3D" id="3.10.110.10">
    <property type="entry name" value="Ubiquitin Conjugating Enzyme"/>
    <property type="match status" value="1"/>
</dbReference>
<dbReference type="GO" id="GO:0005634">
    <property type="term" value="C:nucleus"/>
    <property type="evidence" value="ECO:0007669"/>
    <property type="project" value="TreeGrafter"/>
</dbReference>
<dbReference type="PANTHER" id="PTHR13198">
    <property type="entry name" value="RING FINGER PROTEIN 25"/>
    <property type="match status" value="1"/>
</dbReference>
<evidence type="ECO:0000313" key="2">
    <source>
        <dbReference type="EMBL" id="CAI0445980.1"/>
    </source>
</evidence>
<dbReference type="InterPro" id="IPR039133">
    <property type="entry name" value="RNF25"/>
</dbReference>
<accession>A0AAV0MJN8</accession>
<dbReference type="PROSITE" id="PS50908">
    <property type="entry name" value="RWD"/>
    <property type="match status" value="1"/>
</dbReference>
<dbReference type="EMBL" id="CAMGYJ010000007">
    <property type="protein sequence ID" value="CAI0445980.1"/>
    <property type="molecule type" value="Genomic_DNA"/>
</dbReference>
<keyword evidence="3" id="KW-1185">Reference proteome</keyword>
<dbReference type="InterPro" id="IPR016135">
    <property type="entry name" value="UBQ-conjugating_enzyme/RWD"/>
</dbReference>
<dbReference type="SUPFAM" id="SSF54495">
    <property type="entry name" value="UBC-like"/>
    <property type="match status" value="1"/>
</dbReference>
<reference evidence="2" key="1">
    <citation type="submission" date="2022-08" db="EMBL/GenBank/DDBJ databases">
        <authorList>
            <person name="Gutierrez-Valencia J."/>
        </authorList>
    </citation>
    <scope>NUCLEOTIDE SEQUENCE</scope>
</reference>
<proteinExistence type="predicted"/>
<organism evidence="2 3">
    <name type="scientific">Linum tenue</name>
    <dbReference type="NCBI Taxonomy" id="586396"/>
    <lineage>
        <taxon>Eukaryota</taxon>
        <taxon>Viridiplantae</taxon>
        <taxon>Streptophyta</taxon>
        <taxon>Embryophyta</taxon>
        <taxon>Tracheophyta</taxon>
        <taxon>Spermatophyta</taxon>
        <taxon>Magnoliopsida</taxon>
        <taxon>eudicotyledons</taxon>
        <taxon>Gunneridae</taxon>
        <taxon>Pentapetalae</taxon>
        <taxon>rosids</taxon>
        <taxon>fabids</taxon>
        <taxon>Malpighiales</taxon>
        <taxon>Linaceae</taxon>
        <taxon>Linum</taxon>
    </lineage>
</organism>
<dbReference type="AlphaFoldDB" id="A0AAV0MJN8"/>
<protein>
    <recommendedName>
        <fullName evidence="1">RWD domain-containing protein</fullName>
    </recommendedName>
</protein>
<dbReference type="GO" id="GO:0016567">
    <property type="term" value="P:protein ubiquitination"/>
    <property type="evidence" value="ECO:0007669"/>
    <property type="project" value="TreeGrafter"/>
</dbReference>
<dbReference type="SMART" id="SM00591">
    <property type="entry name" value="RWD"/>
    <property type="match status" value="1"/>
</dbReference>
<dbReference type="CDD" id="cd23818">
    <property type="entry name" value="RWD_RNF25"/>
    <property type="match status" value="1"/>
</dbReference>
<dbReference type="InterPro" id="IPR006575">
    <property type="entry name" value="RWD_dom"/>
</dbReference>
<gene>
    <name evidence="2" type="ORF">LITE_LOCUS28827</name>
</gene>
<dbReference type="GO" id="GO:0061630">
    <property type="term" value="F:ubiquitin protein ligase activity"/>
    <property type="evidence" value="ECO:0007669"/>
    <property type="project" value="InterPro"/>
</dbReference>
<name>A0AAV0MJN8_9ROSI</name>
<sequence>MADEEEILLEVEAVQAVYGDDCAVLDSFPPHLHLHMKPRTADISSQQVPNPLNRLFTAVKYPEEPPGISIIESKGLDERRQNELLTSIKDKAQELTSCLMLVALCEVISIAYMLM</sequence>
<dbReference type="PANTHER" id="PTHR13198:SF4">
    <property type="entry name" value="E3 UBIQUITIN-PROTEIN LIGASE RNF25"/>
    <property type="match status" value="1"/>
</dbReference>
<comment type="caution">
    <text evidence="2">The sequence shown here is derived from an EMBL/GenBank/DDBJ whole genome shotgun (WGS) entry which is preliminary data.</text>
</comment>
<evidence type="ECO:0000259" key="1">
    <source>
        <dbReference type="PROSITE" id="PS50908"/>
    </source>
</evidence>